<feature type="domain" description="HRDC" evidence="7">
    <location>
        <begin position="207"/>
        <end position="286"/>
    </location>
</feature>
<dbReference type="GO" id="GO:0005737">
    <property type="term" value="C:cytoplasm"/>
    <property type="evidence" value="ECO:0007669"/>
    <property type="project" value="UniProtKB-SubCell"/>
</dbReference>
<keyword evidence="4 6" id="KW-0378">Hydrolase</keyword>
<protein>
    <recommendedName>
        <fullName evidence="6">Ribonuclease D</fullName>
        <shortName evidence="6">RNase D</shortName>
        <ecNumber evidence="6">3.1.13.5</ecNumber>
    </recommendedName>
</protein>
<dbReference type="SMART" id="SM00474">
    <property type="entry name" value="35EXOc"/>
    <property type="match status" value="1"/>
</dbReference>
<dbReference type="AlphaFoldDB" id="A0A930YSS9"/>
<keyword evidence="2 6" id="KW-0819">tRNA processing</keyword>
<dbReference type="EMBL" id="JABZGW010000102">
    <property type="protein sequence ID" value="MBF4807682.1"/>
    <property type="molecule type" value="Genomic_DNA"/>
</dbReference>
<evidence type="ECO:0000256" key="2">
    <source>
        <dbReference type="ARBA" id="ARBA00022694"/>
    </source>
</evidence>
<dbReference type="PANTHER" id="PTHR47649">
    <property type="entry name" value="RIBONUCLEASE D"/>
    <property type="match status" value="1"/>
</dbReference>
<evidence type="ECO:0000256" key="5">
    <source>
        <dbReference type="ARBA" id="ARBA00022839"/>
    </source>
</evidence>
<evidence type="ECO:0000313" key="8">
    <source>
        <dbReference type="EMBL" id="MBF4807682.1"/>
    </source>
</evidence>
<proteinExistence type="inferred from homology"/>
<dbReference type="Pfam" id="PF01612">
    <property type="entry name" value="DNA_pol_A_exo1"/>
    <property type="match status" value="1"/>
</dbReference>
<dbReference type="SUPFAM" id="SSF47819">
    <property type="entry name" value="HRDC-like"/>
    <property type="match status" value="2"/>
</dbReference>
<dbReference type="InterPro" id="IPR044876">
    <property type="entry name" value="HRDC_dom_sf"/>
</dbReference>
<evidence type="ECO:0000256" key="1">
    <source>
        <dbReference type="ARBA" id="ARBA00022490"/>
    </source>
</evidence>
<dbReference type="CDD" id="cd06142">
    <property type="entry name" value="RNaseD_exo"/>
    <property type="match status" value="1"/>
</dbReference>
<evidence type="ECO:0000256" key="4">
    <source>
        <dbReference type="ARBA" id="ARBA00022801"/>
    </source>
</evidence>
<reference evidence="8" key="1">
    <citation type="submission" date="2020-04" db="EMBL/GenBank/DDBJ databases">
        <title>Deep metagenomics examines the oral microbiome during advanced dental caries in children, revealing novel taxa and co-occurrences with host molecules.</title>
        <authorList>
            <person name="Baker J.L."/>
            <person name="Morton J.T."/>
            <person name="Dinis M."/>
            <person name="Alvarez R."/>
            <person name="Tran N.C."/>
            <person name="Knight R."/>
            <person name="Edlund A."/>
        </authorList>
    </citation>
    <scope>NUCLEOTIDE SEQUENCE</scope>
    <source>
        <strain evidence="8">JCVI_38_bin.5</strain>
    </source>
</reference>
<evidence type="ECO:0000313" key="9">
    <source>
        <dbReference type="Proteomes" id="UP000698335"/>
    </source>
</evidence>
<evidence type="ECO:0000256" key="3">
    <source>
        <dbReference type="ARBA" id="ARBA00022722"/>
    </source>
</evidence>
<keyword evidence="1 6" id="KW-0963">Cytoplasm</keyword>
<dbReference type="SUPFAM" id="SSF53098">
    <property type="entry name" value="Ribonuclease H-like"/>
    <property type="match status" value="1"/>
</dbReference>
<dbReference type="Gene3D" id="3.30.420.10">
    <property type="entry name" value="Ribonuclease H-like superfamily/Ribonuclease H"/>
    <property type="match status" value="1"/>
</dbReference>
<evidence type="ECO:0000259" key="7">
    <source>
        <dbReference type="PROSITE" id="PS50967"/>
    </source>
</evidence>
<dbReference type="HAMAP" id="MF_01899">
    <property type="entry name" value="RNase_D"/>
    <property type="match status" value="1"/>
</dbReference>
<sequence length="376" mass="42553">MYISTQEELISFCLRAAHVPVLAVDTEFLREKTYYPKLCLVQVSTGEEIAAIDPLSIDDLTPLVRLFEDPKIVKVIHACSQDLEVLLYEMHCACAPVFDTQLAAAFLGMRQQASYASVVEHYMGVHLPKTESLTDWSRRPLDPEQLVYAEDDVRYLPDIYRCMYERLMKTNRLGWLMPEMNAYTAPENFKRDPKEAYLHLKRSNSLTRRQMALAREICAWREERAAQHNIPRKWIISDETLVEICKRSPATSERLKRIRGTESLSQESVASILAAIKVGRSIPPEECPVIEHHSRPAAGSEGVLELMYALVKIVSEKEGIAPQLIANKNDLADLLAQKKDSKLSCGWRHELVGKQLQGLLAGEVGLTVKCGHVELL</sequence>
<dbReference type="GO" id="GO:0042780">
    <property type="term" value="P:tRNA 3'-end processing"/>
    <property type="evidence" value="ECO:0007669"/>
    <property type="project" value="UniProtKB-UniRule"/>
</dbReference>
<dbReference type="Proteomes" id="UP000698335">
    <property type="component" value="Unassembled WGS sequence"/>
</dbReference>
<comment type="caution">
    <text evidence="8">The sequence shown here is derived from an EMBL/GenBank/DDBJ whole genome shotgun (WGS) entry which is preliminary data.</text>
</comment>
<dbReference type="GO" id="GO:0033890">
    <property type="term" value="F:ribonuclease D activity"/>
    <property type="evidence" value="ECO:0007669"/>
    <property type="project" value="UniProtKB-UniRule"/>
</dbReference>
<comment type="similarity">
    <text evidence="6">Belongs to the RNase D family.</text>
</comment>
<evidence type="ECO:0000256" key="6">
    <source>
        <dbReference type="HAMAP-Rule" id="MF_01899"/>
    </source>
</evidence>
<comment type="subcellular location">
    <subcellularLocation>
        <location evidence="6">Cytoplasm</location>
    </subcellularLocation>
</comment>
<dbReference type="GO" id="GO:0000166">
    <property type="term" value="F:nucleotide binding"/>
    <property type="evidence" value="ECO:0007669"/>
    <property type="project" value="InterPro"/>
</dbReference>
<organism evidence="8 9">
    <name type="scientific">Lancefieldella rimae</name>
    <dbReference type="NCBI Taxonomy" id="1383"/>
    <lineage>
        <taxon>Bacteria</taxon>
        <taxon>Bacillati</taxon>
        <taxon>Actinomycetota</taxon>
        <taxon>Coriobacteriia</taxon>
        <taxon>Coriobacteriales</taxon>
        <taxon>Atopobiaceae</taxon>
        <taxon>Lancefieldella</taxon>
    </lineage>
</organism>
<dbReference type="Pfam" id="PF00570">
    <property type="entry name" value="HRDC"/>
    <property type="match status" value="1"/>
</dbReference>
<dbReference type="PROSITE" id="PS50967">
    <property type="entry name" value="HRDC"/>
    <property type="match status" value="1"/>
</dbReference>
<comment type="cofactor">
    <cofactor evidence="6">
        <name>a divalent metal cation</name>
        <dbReference type="ChEBI" id="CHEBI:60240"/>
    </cofactor>
</comment>
<dbReference type="SMART" id="SM00341">
    <property type="entry name" value="HRDC"/>
    <property type="match status" value="1"/>
</dbReference>
<dbReference type="InterPro" id="IPR006292">
    <property type="entry name" value="RNase_D"/>
</dbReference>
<dbReference type="NCBIfam" id="TIGR01388">
    <property type="entry name" value="rnd"/>
    <property type="match status" value="1"/>
</dbReference>
<dbReference type="InterPro" id="IPR051086">
    <property type="entry name" value="RNase_D-like"/>
</dbReference>
<gene>
    <name evidence="6 8" type="primary">rnd</name>
    <name evidence="8" type="ORF">HXK26_03180</name>
</gene>
<dbReference type="InterPro" id="IPR012337">
    <property type="entry name" value="RNaseH-like_sf"/>
</dbReference>
<dbReference type="InterPro" id="IPR036397">
    <property type="entry name" value="RNaseH_sf"/>
</dbReference>
<comment type="function">
    <text evidence="6">Exonuclease involved in the 3' processing of various precursor tRNAs. Initiates hydrolysis at the 3'-terminus of an RNA molecule and releases 5'-mononucleotides.</text>
</comment>
<dbReference type="Gene3D" id="1.10.150.80">
    <property type="entry name" value="HRDC domain"/>
    <property type="match status" value="2"/>
</dbReference>
<accession>A0A930YSS9</accession>
<name>A0A930YSS9_9ACTN</name>
<dbReference type="InterPro" id="IPR002562">
    <property type="entry name" value="3'-5'_exonuclease_dom"/>
</dbReference>
<dbReference type="PANTHER" id="PTHR47649:SF1">
    <property type="entry name" value="RIBONUCLEASE D"/>
    <property type="match status" value="1"/>
</dbReference>
<dbReference type="GO" id="GO:0008408">
    <property type="term" value="F:3'-5' exonuclease activity"/>
    <property type="evidence" value="ECO:0007669"/>
    <property type="project" value="InterPro"/>
</dbReference>
<keyword evidence="5 6" id="KW-0269">Exonuclease</keyword>
<dbReference type="InterPro" id="IPR002121">
    <property type="entry name" value="HRDC_dom"/>
</dbReference>
<keyword evidence="3 6" id="KW-0540">Nuclease</keyword>
<dbReference type="EC" id="3.1.13.5" evidence="6"/>
<dbReference type="InterPro" id="IPR010997">
    <property type="entry name" value="HRDC-like_sf"/>
</dbReference>
<comment type="catalytic activity">
    <reaction evidence="6">
        <text>Exonucleolytic cleavage that removes extra residues from the 3'-terminus of tRNA to produce 5'-mononucleotides.</text>
        <dbReference type="EC" id="3.1.13.5"/>
    </reaction>
</comment>
<dbReference type="GO" id="GO:0003676">
    <property type="term" value="F:nucleic acid binding"/>
    <property type="evidence" value="ECO:0007669"/>
    <property type="project" value="InterPro"/>
</dbReference>